<gene>
    <name evidence="1" type="ORF">GPUH_LOCUS6357</name>
</gene>
<accession>A0A3P6R6J9</accession>
<evidence type="ECO:0000313" key="1">
    <source>
        <dbReference type="EMBL" id="VDK54407.1"/>
    </source>
</evidence>
<proteinExistence type="predicted"/>
<dbReference type="AlphaFoldDB" id="A0A3P6R6J9"/>
<evidence type="ECO:0000313" key="2">
    <source>
        <dbReference type="Proteomes" id="UP000271098"/>
    </source>
</evidence>
<keyword evidence="2" id="KW-1185">Reference proteome</keyword>
<dbReference type="EMBL" id="UYRT01014808">
    <property type="protein sequence ID" value="VDK54407.1"/>
    <property type="molecule type" value="Genomic_DNA"/>
</dbReference>
<organism evidence="1 2">
    <name type="scientific">Gongylonema pulchrum</name>
    <dbReference type="NCBI Taxonomy" id="637853"/>
    <lineage>
        <taxon>Eukaryota</taxon>
        <taxon>Metazoa</taxon>
        <taxon>Ecdysozoa</taxon>
        <taxon>Nematoda</taxon>
        <taxon>Chromadorea</taxon>
        <taxon>Rhabditida</taxon>
        <taxon>Spirurina</taxon>
        <taxon>Spiruromorpha</taxon>
        <taxon>Spiruroidea</taxon>
        <taxon>Gongylonematidae</taxon>
        <taxon>Gongylonema</taxon>
    </lineage>
</organism>
<dbReference type="Proteomes" id="UP000271098">
    <property type="component" value="Unassembled WGS sequence"/>
</dbReference>
<sequence>MVPETKGMAIEEVEQLFMTKKERQRRSTITGGVRAIFEDTWRTDVACVDNWAHTRYNYNDDIDDIPVKSTQM</sequence>
<protein>
    <submittedName>
        <fullName evidence="1">Uncharacterized protein</fullName>
    </submittedName>
</protein>
<reference evidence="1 2" key="1">
    <citation type="submission" date="2018-11" db="EMBL/GenBank/DDBJ databases">
        <authorList>
            <consortium name="Pathogen Informatics"/>
        </authorList>
    </citation>
    <scope>NUCLEOTIDE SEQUENCE [LARGE SCALE GENOMIC DNA]</scope>
</reference>
<name>A0A3P6R6J9_9BILA</name>